<evidence type="ECO:0000313" key="3">
    <source>
        <dbReference type="Proteomes" id="UP000035081"/>
    </source>
</evidence>
<name>W5YV08_9GAMM</name>
<reference evidence="1 3" key="1">
    <citation type="journal article" date="2014" name="Genome Announc.">
        <title>Draft Genome Sequences of Marinobacter similis A3d10T and Marinobacter salarius R9SW1T.</title>
        <authorList>
            <person name="Ivanova E.P."/>
            <person name="Ng H.J."/>
            <person name="Webb H.K."/>
            <person name="Feng G."/>
            <person name="Oshima K."/>
            <person name="Hattori M."/>
            <person name="Ohkuma M."/>
            <person name="Sergeev A.F."/>
            <person name="Mikhailov V.V."/>
            <person name="Crawford R.J."/>
            <person name="Sawabe T."/>
        </authorList>
    </citation>
    <scope>NUCLEOTIDE SEQUENCE [LARGE SCALE GENOMIC DNA]</scope>
    <source>
        <strain evidence="3">A3d10 and R9SW1</strain>
        <strain evidence="1">R9SW1</strain>
    </source>
</reference>
<evidence type="ECO:0000313" key="1">
    <source>
        <dbReference type="EMBL" id="AHI33077.1"/>
    </source>
</evidence>
<reference evidence="2 4" key="2">
    <citation type="submission" date="2016-10" db="EMBL/GenBank/DDBJ databases">
        <authorList>
            <person name="Varghese N."/>
            <person name="Submissions S."/>
        </authorList>
    </citation>
    <scope>NUCLEOTIDE SEQUENCE [LARGE SCALE GENOMIC DNA]</scope>
    <source>
        <strain evidence="2 4">DSM 26291</strain>
    </source>
</reference>
<dbReference type="EMBL" id="FOTV01000005">
    <property type="protein sequence ID" value="SFL61768.1"/>
    <property type="molecule type" value="Genomic_DNA"/>
</dbReference>
<keyword evidence="4" id="KW-1185">Reference proteome</keyword>
<evidence type="ECO:0000313" key="2">
    <source>
        <dbReference type="EMBL" id="SFL61768.1"/>
    </source>
</evidence>
<dbReference type="HOGENOM" id="CLU_2167962_0_0_6"/>
<dbReference type="Proteomes" id="UP000035081">
    <property type="component" value="Chromosome"/>
</dbReference>
<accession>A0A1I4J578</accession>
<protein>
    <submittedName>
        <fullName evidence="1">Uncharacterized protein</fullName>
    </submittedName>
</protein>
<dbReference type="Proteomes" id="UP000199211">
    <property type="component" value="Unassembled WGS sequence"/>
</dbReference>
<organism evidence="1 3">
    <name type="scientific">Marinobacter salarius</name>
    <dbReference type="NCBI Taxonomy" id="1420917"/>
    <lineage>
        <taxon>Bacteria</taxon>
        <taxon>Pseudomonadati</taxon>
        <taxon>Pseudomonadota</taxon>
        <taxon>Gammaproteobacteria</taxon>
        <taxon>Pseudomonadales</taxon>
        <taxon>Marinobacteraceae</taxon>
        <taxon>Marinobacter</taxon>
    </lineage>
</organism>
<accession>W5YV08</accession>
<dbReference type="AlphaFoldDB" id="W5YV08"/>
<dbReference type="EMBL" id="CP007152">
    <property type="protein sequence ID" value="AHI33077.1"/>
    <property type="molecule type" value="Genomic_DNA"/>
</dbReference>
<sequence length="110" mass="12301">MKGFRALVCALLISLPVLGYSGTLVLSQHLALEYPEPEQISHSSNMLILKYDDWALSHQVVDGESMYSQVDLTGVTGKFIQSIFIPEKRSVLPNWLQLLAEEQGRVSVRV</sequence>
<proteinExistence type="predicted"/>
<evidence type="ECO:0000313" key="4">
    <source>
        <dbReference type="Proteomes" id="UP000199211"/>
    </source>
</evidence>
<gene>
    <name evidence="1" type="ORF">AU15_06700</name>
    <name evidence="2" type="ORF">SAMN04487868_10595</name>
</gene>
<dbReference type="RefSeq" id="WP_041333154.1">
    <property type="nucleotide sequence ID" value="NZ_DCAM01000039.1"/>
</dbReference>
<dbReference type="KEGG" id="msr:AU15_06700"/>